<evidence type="ECO:0000313" key="1">
    <source>
        <dbReference type="EMBL" id="KAJ9654505.1"/>
    </source>
</evidence>
<organism evidence="1 2">
    <name type="scientific">Neophaeococcomyces mojaviensis</name>
    <dbReference type="NCBI Taxonomy" id="3383035"/>
    <lineage>
        <taxon>Eukaryota</taxon>
        <taxon>Fungi</taxon>
        <taxon>Dikarya</taxon>
        <taxon>Ascomycota</taxon>
        <taxon>Pezizomycotina</taxon>
        <taxon>Eurotiomycetes</taxon>
        <taxon>Chaetothyriomycetidae</taxon>
        <taxon>Chaetothyriales</taxon>
        <taxon>Chaetothyriales incertae sedis</taxon>
        <taxon>Neophaeococcomyces</taxon>
    </lineage>
</organism>
<protein>
    <submittedName>
        <fullName evidence="1">Uncharacterized protein</fullName>
    </submittedName>
</protein>
<reference evidence="1" key="1">
    <citation type="submission" date="2022-10" db="EMBL/GenBank/DDBJ databases">
        <title>Culturing micro-colonial fungi from biological soil crusts in the Mojave desert and describing Neophaeococcomyces mojavensis, and introducing the new genera and species Taxawa tesnikishii.</title>
        <authorList>
            <person name="Kurbessoian T."/>
            <person name="Stajich J.E."/>
        </authorList>
    </citation>
    <scope>NUCLEOTIDE SEQUENCE</scope>
    <source>
        <strain evidence="1">JES_112</strain>
    </source>
</reference>
<gene>
    <name evidence="1" type="ORF">H2198_006448</name>
</gene>
<evidence type="ECO:0000313" key="2">
    <source>
        <dbReference type="Proteomes" id="UP001172386"/>
    </source>
</evidence>
<accession>A0ACC3A2R5</accession>
<dbReference type="Proteomes" id="UP001172386">
    <property type="component" value="Unassembled WGS sequence"/>
</dbReference>
<keyword evidence="2" id="KW-1185">Reference proteome</keyword>
<dbReference type="EMBL" id="JAPDRQ010000119">
    <property type="protein sequence ID" value="KAJ9654505.1"/>
    <property type="molecule type" value="Genomic_DNA"/>
</dbReference>
<sequence length="533" mass="58394">MQGEKNLTEKTSHDYDIRKVESCSFGQQHEFGLSENAGTKRNIKSRHAQMIAIGGSIGTGLFLGSGQALAIGGPALLFLAYSLTSLLVYGVMTAVIETSTFLPVSGASMAYYAKRFVSPSLGFALGWLYFYSFGIIVAYELTAASIVINFWPNNVHIAVWITIMMIVIVGLNFCPVGIYAEAEFWFAGIKVVMILGLLILSVVLMLGGGPNGDRVGFRYWDDPGAVDEYIVGGTAELMVFTSGEMKNPRKNLPTAARHFFVRLMVFYVLSTLAIGIICQSNSKDLTSSNGTANASPWVIAIRNAGISALPSIINAGILTSAWSAGNSYLYMSSRSLYSLAIAGNAPKIFARCNRYGLPIYAVIASSCFAPLAYLNCSDQAGTVFNWFISLTNTAGYTSWIFCCIIFFRFRKACEKQSISVPYQSPVQPWAAWVCVVLFSILLLCNGFTLFFPGQFTASGFLTTYLGIALFLVLYFGHRIVSGRNQAWVIKPEMVDLVTGVKEVEADAQMWTKIAQEQKYGRPAWLKPIALIWE</sequence>
<proteinExistence type="predicted"/>
<name>A0ACC3A2R5_9EURO</name>
<comment type="caution">
    <text evidence="1">The sequence shown here is derived from an EMBL/GenBank/DDBJ whole genome shotgun (WGS) entry which is preliminary data.</text>
</comment>